<accession>A0ABP8AJN3</accession>
<evidence type="ECO:0000313" key="5">
    <source>
        <dbReference type="Proteomes" id="UP001501251"/>
    </source>
</evidence>
<dbReference type="PANTHER" id="PTHR42736:SF1">
    <property type="entry name" value="PROTEIN-GLUTAMINE GAMMA-GLUTAMYLTRANSFERASE"/>
    <property type="match status" value="1"/>
</dbReference>
<feature type="region of interest" description="Disordered" evidence="1">
    <location>
        <begin position="306"/>
        <end position="330"/>
    </location>
</feature>
<dbReference type="InterPro" id="IPR002931">
    <property type="entry name" value="Transglutaminase-like"/>
</dbReference>
<keyword evidence="2" id="KW-0472">Membrane</keyword>
<dbReference type="SMART" id="SM00460">
    <property type="entry name" value="TGc"/>
    <property type="match status" value="1"/>
</dbReference>
<feature type="transmembrane region" description="Helical" evidence="2">
    <location>
        <begin position="53"/>
        <end position="72"/>
    </location>
</feature>
<feature type="compositionally biased region" description="Basic and acidic residues" evidence="1">
    <location>
        <begin position="310"/>
        <end position="319"/>
    </location>
</feature>
<protein>
    <submittedName>
        <fullName evidence="4">DUF3488 and transglutaminase-like domain-containing protein</fullName>
    </submittedName>
</protein>
<dbReference type="RefSeq" id="WP_344916274.1">
    <property type="nucleotide sequence ID" value="NZ_BAABAQ010000002.1"/>
</dbReference>
<feature type="transmembrane region" description="Helical" evidence="2">
    <location>
        <begin position="220"/>
        <end position="238"/>
    </location>
</feature>
<reference evidence="5" key="1">
    <citation type="journal article" date="2019" name="Int. J. Syst. Evol. Microbiol.">
        <title>The Global Catalogue of Microorganisms (GCM) 10K type strain sequencing project: providing services to taxonomists for standard genome sequencing and annotation.</title>
        <authorList>
            <consortium name="The Broad Institute Genomics Platform"/>
            <consortium name="The Broad Institute Genome Sequencing Center for Infectious Disease"/>
            <person name="Wu L."/>
            <person name="Ma J."/>
        </authorList>
    </citation>
    <scope>NUCLEOTIDE SEQUENCE [LARGE SCALE GENOMIC DNA]</scope>
    <source>
        <strain evidence="5">JCM 17388</strain>
    </source>
</reference>
<feature type="transmembrane region" description="Helical" evidence="2">
    <location>
        <begin position="113"/>
        <end position="132"/>
    </location>
</feature>
<dbReference type="PANTHER" id="PTHR42736">
    <property type="entry name" value="PROTEIN-GLUTAMINE GAMMA-GLUTAMYLTRANSFERASE"/>
    <property type="match status" value="1"/>
</dbReference>
<keyword evidence="5" id="KW-1185">Reference proteome</keyword>
<dbReference type="Gene3D" id="3.10.620.30">
    <property type="match status" value="1"/>
</dbReference>
<sequence length="809" mass="86113">MRLPIASGVATGAVAIALYPLFQGGAWFWSSLGAILIVTGIGVLAGHYTLPGWLAPPVQVLAVFLYLTAAFAGDEAWARVLPTWDSLARLDALLTTGFTDIQRFAAPVPDSTGIVLLTCGGVGLIAILVDLLAARLRRAALAGLPLLALFTVPAAVVSEPISWPAFIIGAVGYLGILVADGRERVSHWGRAVLVRRTSSFTVTRPSPSDTGPLRLSGKRIGFTAIALAVLLPALLPTLEPDPLFGFGVGNGRGGGNSISIPNPMVNLRGQLSLPENSTVLTYKASDSTPRYLRMYSLDIFDGEQWTMSEPRGRPEDRTSDAPMPLPPGQGASVPVTPATLSVTVNAQVRGLSFLPLPYPVSKVTVAGDWRPDRDTLMVFSTRNTAGGLTYQAVTAEPEPSADRLKAAAPPATAIRDRYLALPENLPDAIRQLALQETERGASAYEQAIQLQEFFTETGGFVYSLATQGHDGPALTDFLIRNRTGYCEQFAASMAVLARVLGIPSRVAIGYTGGTVTSGGWQVRTHDSHAWPELYFEGTGWLRFEPTPAGGAGQGSATVPSYTRPEVAPATPEEPSAAPSPEPTGSDSPTGSAADRREEMLDREFGGALTPVDEGMPLAARIGIGVAIALLVALIPGLIRWQLRVRRGRSYSRRAGDPNPGDTASPAVVRAGGGETRREAAVAAAWAELDDALCDYGMSRQASESPRALARRLAEQYVFEPEAAAALARIASAVERMLYARTPGEIGTLREDMRSVRRALAATVTRGRRIRAVLLPPSTLLRMRAMGGRVLDGFDRLENLRLRRPARKGA</sequence>
<dbReference type="InterPro" id="IPR038765">
    <property type="entry name" value="Papain-like_cys_pep_sf"/>
</dbReference>
<name>A0ABP8AJN3_9ACTN</name>
<comment type="caution">
    <text evidence="4">The sequence shown here is derived from an EMBL/GenBank/DDBJ whole genome shotgun (WGS) entry which is preliminary data.</text>
</comment>
<evidence type="ECO:0000256" key="2">
    <source>
        <dbReference type="SAM" id="Phobius"/>
    </source>
</evidence>
<keyword evidence="2" id="KW-1133">Transmembrane helix</keyword>
<keyword evidence="2" id="KW-0812">Transmembrane</keyword>
<feature type="transmembrane region" description="Helical" evidence="2">
    <location>
        <begin position="163"/>
        <end position="180"/>
    </location>
</feature>
<dbReference type="Pfam" id="PF01841">
    <property type="entry name" value="Transglut_core"/>
    <property type="match status" value="1"/>
</dbReference>
<evidence type="ECO:0000256" key="1">
    <source>
        <dbReference type="SAM" id="MobiDB-lite"/>
    </source>
</evidence>
<dbReference type="Pfam" id="PF11992">
    <property type="entry name" value="TgpA_N"/>
    <property type="match status" value="1"/>
</dbReference>
<dbReference type="EMBL" id="BAABAQ010000002">
    <property type="protein sequence ID" value="GAA4184970.1"/>
    <property type="molecule type" value="Genomic_DNA"/>
</dbReference>
<feature type="transmembrane region" description="Helical" evidence="2">
    <location>
        <begin position="139"/>
        <end position="157"/>
    </location>
</feature>
<evidence type="ECO:0000313" key="4">
    <source>
        <dbReference type="EMBL" id="GAA4184970.1"/>
    </source>
</evidence>
<feature type="compositionally biased region" description="Low complexity" evidence="1">
    <location>
        <begin position="564"/>
        <end position="578"/>
    </location>
</feature>
<feature type="transmembrane region" description="Helical" evidence="2">
    <location>
        <begin position="617"/>
        <end position="638"/>
    </location>
</feature>
<feature type="region of interest" description="Disordered" evidence="1">
    <location>
        <begin position="545"/>
        <end position="594"/>
    </location>
</feature>
<gene>
    <name evidence="4" type="ORF">GCM10022252_14690</name>
</gene>
<organism evidence="4 5">
    <name type="scientific">Streptosporangium oxazolinicum</name>
    <dbReference type="NCBI Taxonomy" id="909287"/>
    <lineage>
        <taxon>Bacteria</taxon>
        <taxon>Bacillati</taxon>
        <taxon>Actinomycetota</taxon>
        <taxon>Actinomycetes</taxon>
        <taxon>Streptosporangiales</taxon>
        <taxon>Streptosporangiaceae</taxon>
        <taxon>Streptosporangium</taxon>
    </lineage>
</organism>
<dbReference type="InterPro" id="IPR052901">
    <property type="entry name" value="Bact_TGase-like"/>
</dbReference>
<dbReference type="InterPro" id="IPR021878">
    <property type="entry name" value="TgpA_N"/>
</dbReference>
<feature type="domain" description="Transglutaminase-like" evidence="3">
    <location>
        <begin position="478"/>
        <end position="547"/>
    </location>
</feature>
<evidence type="ECO:0000259" key="3">
    <source>
        <dbReference type="SMART" id="SM00460"/>
    </source>
</evidence>
<feature type="transmembrane region" description="Helical" evidence="2">
    <location>
        <begin position="25"/>
        <end position="46"/>
    </location>
</feature>
<dbReference type="Proteomes" id="UP001501251">
    <property type="component" value="Unassembled WGS sequence"/>
</dbReference>
<proteinExistence type="predicted"/>
<dbReference type="SUPFAM" id="SSF54001">
    <property type="entry name" value="Cysteine proteinases"/>
    <property type="match status" value="1"/>
</dbReference>